<accession>A0A6P8IN69</accession>
<evidence type="ECO:0000259" key="4">
    <source>
        <dbReference type="Pfam" id="PF18265"/>
    </source>
</evidence>
<dbReference type="GO" id="GO:0070682">
    <property type="term" value="P:proteasome regulatory particle assembly"/>
    <property type="evidence" value="ECO:0007669"/>
    <property type="project" value="InterPro"/>
</dbReference>
<dbReference type="RefSeq" id="XP_031568491.1">
    <property type="nucleotide sequence ID" value="XM_031712631.1"/>
</dbReference>
<name>A0A6P8IN69_ACTTE</name>
<evidence type="ECO:0000313" key="6">
    <source>
        <dbReference type="RefSeq" id="XP_031568491.1"/>
    </source>
</evidence>
<keyword evidence="2" id="KW-0143">Chaperone</keyword>
<dbReference type="InterPro" id="IPR035269">
    <property type="entry name" value="PSMD9"/>
</dbReference>
<dbReference type="InParanoid" id="A0A6P8IN69"/>
<evidence type="ECO:0000256" key="2">
    <source>
        <dbReference type="ARBA" id="ARBA00023186"/>
    </source>
</evidence>
<dbReference type="Proteomes" id="UP000515163">
    <property type="component" value="Unplaced"/>
</dbReference>
<evidence type="ECO:0000256" key="1">
    <source>
        <dbReference type="ARBA" id="ARBA00005256"/>
    </source>
</evidence>
<dbReference type="Pfam" id="PF18265">
    <property type="entry name" value="Nas2_N"/>
    <property type="match status" value="1"/>
</dbReference>
<comment type="similarity">
    <text evidence="1">Belongs to the proteasome subunit p27 family.</text>
</comment>
<protein>
    <submittedName>
        <fullName evidence="6">26S proteasome non-ATPase regulatory subunit 9-like</fullName>
    </submittedName>
</protein>
<dbReference type="GO" id="GO:0005634">
    <property type="term" value="C:nucleus"/>
    <property type="evidence" value="ECO:0007669"/>
    <property type="project" value="TreeGrafter"/>
</dbReference>
<proteinExistence type="inferred from homology"/>
<keyword evidence="3" id="KW-0175">Coiled coil</keyword>
<evidence type="ECO:0000256" key="3">
    <source>
        <dbReference type="SAM" id="Coils"/>
    </source>
</evidence>
<dbReference type="InterPro" id="IPR040815">
    <property type="entry name" value="Nas2_N"/>
</dbReference>
<gene>
    <name evidence="6" type="primary">LOC116303152</name>
</gene>
<dbReference type="Gene3D" id="2.30.42.10">
    <property type="match status" value="1"/>
</dbReference>
<dbReference type="GO" id="GO:0005737">
    <property type="term" value="C:cytoplasm"/>
    <property type="evidence" value="ECO:0007669"/>
    <property type="project" value="TreeGrafter"/>
</dbReference>
<sequence length="197" mass="22025">MADGDVKRVKELIAKKDEIEKQIKEFQEVLESQKGVGMDGNLVDSEGFPRSDIDVYTVRIARNKIICLQNDHKALMKEIEDGLHQIHAMARENEKEEYEKPKLDETADLVPFLKVGSVTDGSPACQAGLQKKDKILKFGSLTHKNFQGMQNVASVVEHSKGNSMPIILLRNEQKLRLSLIPNPWSGRGLLGCHVLPA</sequence>
<organism evidence="5 6">
    <name type="scientific">Actinia tenebrosa</name>
    <name type="common">Australian red waratah sea anemone</name>
    <dbReference type="NCBI Taxonomy" id="6105"/>
    <lineage>
        <taxon>Eukaryota</taxon>
        <taxon>Metazoa</taxon>
        <taxon>Cnidaria</taxon>
        <taxon>Anthozoa</taxon>
        <taxon>Hexacorallia</taxon>
        <taxon>Actiniaria</taxon>
        <taxon>Actiniidae</taxon>
        <taxon>Actinia</taxon>
    </lineage>
</organism>
<evidence type="ECO:0000313" key="5">
    <source>
        <dbReference type="Proteomes" id="UP000515163"/>
    </source>
</evidence>
<keyword evidence="5" id="KW-1185">Reference proteome</keyword>
<dbReference type="FunCoup" id="A0A6P8IN69">
    <property type="interactions" value="2838"/>
</dbReference>
<dbReference type="PANTHER" id="PTHR12651">
    <property type="entry name" value="26S PROTEASOME NON-ATPASE REGULATORY SUBUNIT 9"/>
    <property type="match status" value="1"/>
</dbReference>
<dbReference type="PANTHER" id="PTHR12651:SF1">
    <property type="entry name" value="26S PROTEASOME NON-ATPASE REGULATORY SUBUNIT 9"/>
    <property type="match status" value="1"/>
</dbReference>
<dbReference type="OrthoDB" id="72325at2759"/>
<feature type="domain" description="Nas2 N-terminal" evidence="4">
    <location>
        <begin position="9"/>
        <end position="88"/>
    </location>
</feature>
<dbReference type="InterPro" id="IPR036034">
    <property type="entry name" value="PDZ_sf"/>
</dbReference>
<dbReference type="SUPFAM" id="SSF50156">
    <property type="entry name" value="PDZ domain-like"/>
    <property type="match status" value="1"/>
</dbReference>
<dbReference type="KEGG" id="aten:116303152"/>
<dbReference type="FunFam" id="2.30.42.10:FF:000107">
    <property type="entry name" value="26S proteasome non-ATPase regulatory subunit 9"/>
    <property type="match status" value="1"/>
</dbReference>
<dbReference type="GeneID" id="116303152"/>
<feature type="coiled-coil region" evidence="3">
    <location>
        <begin position="9"/>
        <end position="36"/>
    </location>
</feature>
<dbReference type="Gene3D" id="6.10.140.1710">
    <property type="match status" value="1"/>
</dbReference>
<dbReference type="AlphaFoldDB" id="A0A6P8IN69"/>
<reference evidence="6" key="1">
    <citation type="submission" date="2025-08" db="UniProtKB">
        <authorList>
            <consortium name="RefSeq"/>
        </authorList>
    </citation>
    <scope>IDENTIFICATION</scope>
    <source>
        <tissue evidence="6">Tentacle</tissue>
    </source>
</reference>